<dbReference type="InterPro" id="IPR036893">
    <property type="entry name" value="SBP_sf"/>
</dbReference>
<dbReference type="SUPFAM" id="SSF103612">
    <property type="entry name" value="SBT domain"/>
    <property type="match status" value="1"/>
</dbReference>
<comment type="caution">
    <text evidence="2">The sequence shown here is derived from an EMBL/GenBank/DDBJ whole genome shotgun (WGS) entry which is preliminary data.</text>
</comment>
<dbReference type="Pfam" id="PF03110">
    <property type="entry name" value="SBP"/>
    <property type="match status" value="1"/>
</dbReference>
<evidence type="ECO:0000313" key="2">
    <source>
        <dbReference type="EMBL" id="GFH19145.1"/>
    </source>
</evidence>
<keyword evidence="3" id="KW-1185">Reference proteome</keyword>
<accession>A0A699ZBP8</accession>
<gene>
    <name evidence="2" type="ORF">HaLaN_16048</name>
</gene>
<evidence type="ECO:0000313" key="3">
    <source>
        <dbReference type="Proteomes" id="UP000485058"/>
    </source>
</evidence>
<dbReference type="Gene3D" id="4.10.1100.10">
    <property type="entry name" value="Transcription factor, SBP-box domain"/>
    <property type="match status" value="1"/>
</dbReference>
<dbReference type="EMBL" id="BLLF01001413">
    <property type="protein sequence ID" value="GFH19145.1"/>
    <property type="molecule type" value="Genomic_DNA"/>
</dbReference>
<proteinExistence type="predicted"/>
<organism evidence="2 3">
    <name type="scientific">Haematococcus lacustris</name>
    <name type="common">Green alga</name>
    <name type="synonym">Haematococcus pluvialis</name>
    <dbReference type="NCBI Taxonomy" id="44745"/>
    <lineage>
        <taxon>Eukaryota</taxon>
        <taxon>Viridiplantae</taxon>
        <taxon>Chlorophyta</taxon>
        <taxon>core chlorophytes</taxon>
        <taxon>Chlorophyceae</taxon>
        <taxon>CS clade</taxon>
        <taxon>Chlamydomonadales</taxon>
        <taxon>Haematococcaceae</taxon>
        <taxon>Haematococcus</taxon>
    </lineage>
</organism>
<dbReference type="GO" id="GO:0003677">
    <property type="term" value="F:DNA binding"/>
    <property type="evidence" value="ECO:0007669"/>
    <property type="project" value="InterPro"/>
</dbReference>
<dbReference type="GO" id="GO:0005634">
    <property type="term" value="C:nucleus"/>
    <property type="evidence" value="ECO:0007669"/>
    <property type="project" value="InterPro"/>
</dbReference>
<dbReference type="PROSITE" id="PS51141">
    <property type="entry name" value="ZF_SBP"/>
    <property type="match status" value="1"/>
</dbReference>
<evidence type="ECO:0000259" key="1">
    <source>
        <dbReference type="PROSITE" id="PS51141"/>
    </source>
</evidence>
<feature type="domain" description="SBP-type" evidence="1">
    <location>
        <begin position="27"/>
        <end position="70"/>
    </location>
</feature>
<name>A0A699ZBP8_HAELA</name>
<protein>
    <submittedName>
        <fullName evidence="2">Single-stranded nucleic acid-binding protein</fullName>
    </submittedName>
</protein>
<dbReference type="Proteomes" id="UP000485058">
    <property type="component" value="Unassembled WGS sequence"/>
</dbReference>
<sequence length="70" mass="7247">MPASSLREDGLLDLSSIILSAPASRKAIVCQVDGCGKDLAGLSSKSYTVRHKCCADHLRACTVTVAGVLS</sequence>
<dbReference type="AlphaFoldDB" id="A0A699ZBP8"/>
<feature type="non-terminal residue" evidence="2">
    <location>
        <position position="70"/>
    </location>
</feature>
<reference evidence="2 3" key="1">
    <citation type="submission" date="2020-02" db="EMBL/GenBank/DDBJ databases">
        <title>Draft genome sequence of Haematococcus lacustris strain NIES-144.</title>
        <authorList>
            <person name="Morimoto D."/>
            <person name="Nakagawa S."/>
            <person name="Yoshida T."/>
            <person name="Sawayama S."/>
        </authorList>
    </citation>
    <scope>NUCLEOTIDE SEQUENCE [LARGE SCALE GENOMIC DNA]</scope>
    <source>
        <strain evidence="2 3">NIES-144</strain>
    </source>
</reference>
<dbReference type="InterPro" id="IPR004333">
    <property type="entry name" value="SBP_dom"/>
</dbReference>